<dbReference type="GO" id="GO:0051301">
    <property type="term" value="P:cell division"/>
    <property type="evidence" value="ECO:0007669"/>
    <property type="project" value="UniProtKB-KW"/>
</dbReference>
<name>A0A7W7NZ63_PSENT</name>
<dbReference type="InterPro" id="IPR000642">
    <property type="entry name" value="Peptidase_M41"/>
</dbReference>
<organism evidence="3 4">
    <name type="scientific">Pseudomonas nitroreducens</name>
    <dbReference type="NCBI Taxonomy" id="46680"/>
    <lineage>
        <taxon>Bacteria</taxon>
        <taxon>Pseudomonadati</taxon>
        <taxon>Pseudomonadota</taxon>
        <taxon>Gammaproteobacteria</taxon>
        <taxon>Pseudomonadales</taxon>
        <taxon>Pseudomonadaceae</taxon>
        <taxon>Pseudomonas</taxon>
    </lineage>
</organism>
<keyword evidence="3" id="KW-0131">Cell cycle</keyword>
<dbReference type="Proteomes" id="UP000566995">
    <property type="component" value="Unassembled WGS sequence"/>
</dbReference>
<dbReference type="GO" id="GO:0004222">
    <property type="term" value="F:metalloendopeptidase activity"/>
    <property type="evidence" value="ECO:0007669"/>
    <property type="project" value="InterPro"/>
</dbReference>
<dbReference type="Gene3D" id="1.20.58.760">
    <property type="entry name" value="Peptidase M41"/>
    <property type="match status" value="1"/>
</dbReference>
<feature type="domain" description="AAA+ ATPase" evidence="2">
    <location>
        <begin position="223"/>
        <end position="359"/>
    </location>
</feature>
<sequence>MRTYTKWALVVVAVLIAALAGAYLYVNNETPEATNPGYDIKKPEEVFLLKSGQAANIEAIVVAGSIYDGAKDIVIKFKDTKNAAIYQRVVYDGWIRFEQKFLTGALKENPSIDFRMMESMSGIGKIVGQANDPTALITVGKAKGGLADLIKILLPMLVLVGALIYTLRLQMGMVSNSFEIARPSDIKDTLDDIVGMQDVKKDLMQLAEMFTKPHEYRAFGADKPFNVMMTGEPGTGKTMMARCLAKMLNVPMIYVSASNLESGFVGGGSGTLRKMFKAAMKLKRCIVFIDEGDSLLAARAAHGSNRYENDTMTALLAILSGVQAQQAKGVIWIIASNFDEGTMNMDAAMLRRWPMKIGFRLPSYHERRELLTRLLEPFRSKLGADINLDHLATITGGMSPAKLGDMTTRASLIAIQEESKITQDILVRAYERLMMGNTDRSPKGTADSKRRIIAIHETGHFIMELHHAMIAANNDLSLLPEKLRVLKISTEAVPKIGAEGYVLSRNEESPLRTRDQLEEHVAELYGGMANEELHFHGGGVTTGAHQDIRQATLILNTMYSEMGFYSHSKVNLRLLAGERGAVDDTTRMNITNKSEEIYRQTLSTLRSYQALSDILVEHLMINHVMTVREAIPIVSEYYKGKNSPLRRYS</sequence>
<protein>
    <submittedName>
        <fullName evidence="3">Cell division protease FtsH</fullName>
        <ecNumber evidence="3">3.4.24.-</ecNumber>
    </submittedName>
</protein>
<keyword evidence="1" id="KW-1133">Transmembrane helix</keyword>
<dbReference type="SMART" id="SM00382">
    <property type="entry name" value="AAA"/>
    <property type="match status" value="1"/>
</dbReference>
<dbReference type="RefSeq" id="WP_184585547.1">
    <property type="nucleotide sequence ID" value="NZ_JACHLI010000001.1"/>
</dbReference>
<dbReference type="Pfam" id="PF01434">
    <property type="entry name" value="Peptidase_M41"/>
    <property type="match status" value="1"/>
</dbReference>
<evidence type="ECO:0000313" key="4">
    <source>
        <dbReference type="Proteomes" id="UP000566995"/>
    </source>
</evidence>
<dbReference type="SUPFAM" id="SSF52540">
    <property type="entry name" value="P-loop containing nucleoside triphosphate hydrolases"/>
    <property type="match status" value="1"/>
</dbReference>
<gene>
    <name evidence="3" type="ORF">HNP46_000085</name>
</gene>
<dbReference type="InterPro" id="IPR003959">
    <property type="entry name" value="ATPase_AAA_core"/>
</dbReference>
<dbReference type="PANTHER" id="PTHR23076">
    <property type="entry name" value="METALLOPROTEASE M41 FTSH"/>
    <property type="match status" value="1"/>
</dbReference>
<feature type="transmembrane region" description="Helical" evidence="1">
    <location>
        <begin position="7"/>
        <end position="26"/>
    </location>
</feature>
<evidence type="ECO:0000313" key="3">
    <source>
        <dbReference type="EMBL" id="MBB4861274.1"/>
    </source>
</evidence>
<keyword evidence="3" id="KW-0132">Cell division</keyword>
<evidence type="ECO:0000256" key="1">
    <source>
        <dbReference type="SAM" id="Phobius"/>
    </source>
</evidence>
<dbReference type="EMBL" id="JACHLI010000001">
    <property type="protein sequence ID" value="MBB4861274.1"/>
    <property type="molecule type" value="Genomic_DNA"/>
</dbReference>
<dbReference type="Pfam" id="PF00004">
    <property type="entry name" value="AAA"/>
    <property type="match status" value="1"/>
</dbReference>
<keyword evidence="3" id="KW-0645">Protease</keyword>
<dbReference type="Gene3D" id="1.10.8.60">
    <property type="match status" value="1"/>
</dbReference>
<evidence type="ECO:0000259" key="2">
    <source>
        <dbReference type="SMART" id="SM00382"/>
    </source>
</evidence>
<dbReference type="GO" id="GO:0004176">
    <property type="term" value="F:ATP-dependent peptidase activity"/>
    <property type="evidence" value="ECO:0007669"/>
    <property type="project" value="InterPro"/>
</dbReference>
<comment type="caution">
    <text evidence="3">The sequence shown here is derived from an EMBL/GenBank/DDBJ whole genome shotgun (WGS) entry which is preliminary data.</text>
</comment>
<dbReference type="AlphaFoldDB" id="A0A7W7NZ63"/>
<proteinExistence type="predicted"/>
<keyword evidence="3" id="KW-0378">Hydrolase</keyword>
<dbReference type="SUPFAM" id="SSF140990">
    <property type="entry name" value="FtsH protease domain-like"/>
    <property type="match status" value="1"/>
</dbReference>
<keyword evidence="1" id="KW-0472">Membrane</keyword>
<dbReference type="PANTHER" id="PTHR23076:SF97">
    <property type="entry name" value="ATP-DEPENDENT ZINC METALLOPROTEASE YME1L1"/>
    <property type="match status" value="1"/>
</dbReference>
<dbReference type="InterPro" id="IPR037219">
    <property type="entry name" value="Peptidase_M41-like"/>
</dbReference>
<accession>A0A7W7NZ63</accession>
<dbReference type="GO" id="GO:0006515">
    <property type="term" value="P:protein quality control for misfolded or incompletely synthesized proteins"/>
    <property type="evidence" value="ECO:0007669"/>
    <property type="project" value="TreeGrafter"/>
</dbReference>
<reference evidence="3 4" key="1">
    <citation type="submission" date="2020-08" db="EMBL/GenBank/DDBJ databases">
        <title>Functional genomics of gut bacteria from endangered species of beetles.</title>
        <authorList>
            <person name="Carlos-Shanley C."/>
        </authorList>
    </citation>
    <scope>NUCLEOTIDE SEQUENCE [LARGE SCALE GENOMIC DNA]</scope>
    <source>
        <strain evidence="3 4">S00179</strain>
    </source>
</reference>
<dbReference type="Gene3D" id="3.40.50.300">
    <property type="entry name" value="P-loop containing nucleotide triphosphate hydrolases"/>
    <property type="match status" value="1"/>
</dbReference>
<keyword evidence="1" id="KW-0812">Transmembrane</keyword>
<dbReference type="GO" id="GO:0016887">
    <property type="term" value="F:ATP hydrolysis activity"/>
    <property type="evidence" value="ECO:0007669"/>
    <property type="project" value="InterPro"/>
</dbReference>
<dbReference type="EC" id="3.4.24.-" evidence="3"/>
<dbReference type="InterPro" id="IPR003593">
    <property type="entry name" value="AAA+_ATPase"/>
</dbReference>
<dbReference type="GO" id="GO:0005524">
    <property type="term" value="F:ATP binding"/>
    <property type="evidence" value="ECO:0007669"/>
    <property type="project" value="InterPro"/>
</dbReference>
<dbReference type="GO" id="GO:0007005">
    <property type="term" value="P:mitochondrion organization"/>
    <property type="evidence" value="ECO:0007669"/>
    <property type="project" value="TreeGrafter"/>
</dbReference>
<dbReference type="InterPro" id="IPR027417">
    <property type="entry name" value="P-loop_NTPase"/>
</dbReference>